<evidence type="ECO:0000313" key="2">
    <source>
        <dbReference type="Proteomes" id="UP000821845"/>
    </source>
</evidence>
<proteinExistence type="predicted"/>
<gene>
    <name evidence="1" type="ORF">HPB50_024864</name>
</gene>
<reference evidence="1" key="1">
    <citation type="submission" date="2020-05" db="EMBL/GenBank/DDBJ databases">
        <title>Large-scale comparative analyses of tick genomes elucidate their genetic diversity and vector capacities.</title>
        <authorList>
            <person name="Jia N."/>
            <person name="Wang J."/>
            <person name="Shi W."/>
            <person name="Du L."/>
            <person name="Sun Y."/>
            <person name="Zhan W."/>
            <person name="Jiang J."/>
            <person name="Wang Q."/>
            <person name="Zhang B."/>
            <person name="Ji P."/>
            <person name="Sakyi L.B."/>
            <person name="Cui X."/>
            <person name="Yuan T."/>
            <person name="Jiang B."/>
            <person name="Yang W."/>
            <person name="Lam T.T.-Y."/>
            <person name="Chang Q."/>
            <person name="Ding S."/>
            <person name="Wang X."/>
            <person name="Zhu J."/>
            <person name="Ruan X."/>
            <person name="Zhao L."/>
            <person name="Wei J."/>
            <person name="Que T."/>
            <person name="Du C."/>
            <person name="Cheng J."/>
            <person name="Dai P."/>
            <person name="Han X."/>
            <person name="Huang E."/>
            <person name="Gao Y."/>
            <person name="Liu J."/>
            <person name="Shao H."/>
            <person name="Ye R."/>
            <person name="Li L."/>
            <person name="Wei W."/>
            <person name="Wang X."/>
            <person name="Wang C."/>
            <person name="Yang T."/>
            <person name="Huo Q."/>
            <person name="Li W."/>
            <person name="Guo W."/>
            <person name="Chen H."/>
            <person name="Zhou L."/>
            <person name="Ni X."/>
            <person name="Tian J."/>
            <person name="Zhou Y."/>
            <person name="Sheng Y."/>
            <person name="Liu T."/>
            <person name="Pan Y."/>
            <person name="Xia L."/>
            <person name="Li J."/>
            <person name="Zhao F."/>
            <person name="Cao W."/>
        </authorList>
    </citation>
    <scope>NUCLEOTIDE SEQUENCE</scope>
    <source>
        <strain evidence="1">Hyas-2018</strain>
    </source>
</reference>
<dbReference type="Proteomes" id="UP000821845">
    <property type="component" value="Chromosome 4"/>
</dbReference>
<name>A0ACB7SH62_HYAAI</name>
<accession>A0ACB7SH62</accession>
<organism evidence="1 2">
    <name type="scientific">Hyalomma asiaticum</name>
    <name type="common">Tick</name>
    <dbReference type="NCBI Taxonomy" id="266040"/>
    <lineage>
        <taxon>Eukaryota</taxon>
        <taxon>Metazoa</taxon>
        <taxon>Ecdysozoa</taxon>
        <taxon>Arthropoda</taxon>
        <taxon>Chelicerata</taxon>
        <taxon>Arachnida</taxon>
        <taxon>Acari</taxon>
        <taxon>Parasitiformes</taxon>
        <taxon>Ixodida</taxon>
        <taxon>Ixodoidea</taxon>
        <taxon>Ixodidae</taxon>
        <taxon>Hyalomminae</taxon>
        <taxon>Hyalomma</taxon>
    </lineage>
</organism>
<sequence length="365" mass="40716">MEGTPLLSVDHPLTFVTRHTGREVSFRRRLLSSANELRRFAARLTAAAVIVMVTAYFTVGGRPYGGSFMGAGGSGRKSRILFLETGYALEVTGRFACAIESAARNHPGWTVNVLAAIDTANGTDTWLDGPFKRMLGRLPNVAFGNVQVVDLLRDTPLESWSMPDPRKVGNRFKEVLSNVLRLALLYKRGGIYLDKDTIVMRPLHGFRSCLSQTSLRKGDAVSNSFLFFKKDHPFLRDTMERIASDHHHDDIKSSLGPAVLHDALLERCGVASVAPLAEEGRPCRDVVVLPWHVLMPVPWTSWTTLFEAVALNSSGWEICRESHAMCLYGKMSWQRKAERYSPYWRAAKEHCPGSLHMAVDLDGQF</sequence>
<keyword evidence="2" id="KW-1185">Reference proteome</keyword>
<comment type="caution">
    <text evidence="1">The sequence shown here is derived from an EMBL/GenBank/DDBJ whole genome shotgun (WGS) entry which is preliminary data.</text>
</comment>
<protein>
    <submittedName>
        <fullName evidence="1">Uncharacterized protein</fullName>
    </submittedName>
</protein>
<evidence type="ECO:0000313" key="1">
    <source>
        <dbReference type="EMBL" id="KAH6934532.1"/>
    </source>
</evidence>
<dbReference type="EMBL" id="CM023484">
    <property type="protein sequence ID" value="KAH6934532.1"/>
    <property type="molecule type" value="Genomic_DNA"/>
</dbReference>